<proteinExistence type="predicted"/>
<dbReference type="SUPFAM" id="SSF88723">
    <property type="entry name" value="PIN domain-like"/>
    <property type="match status" value="1"/>
</dbReference>
<comment type="caution">
    <text evidence="2">The sequence shown here is derived from an EMBL/GenBank/DDBJ whole genome shotgun (WGS) entry which is preliminary data.</text>
</comment>
<dbReference type="AlphaFoldDB" id="A0A1F6V381"/>
<sequence>MRIVFDTNIYISALMFPGGRAEAALLKVIEGETELIVSVPVIHEVLDVLARKFDRDAEELARVAVYLAELGRVVKPKRKLAVLRDEPDNRIIECAVTGRANLIVTGNHAMLALGEHKGIRIVTLKAFLKEC</sequence>
<evidence type="ECO:0000313" key="2">
    <source>
        <dbReference type="EMBL" id="OGI64085.1"/>
    </source>
</evidence>
<feature type="domain" description="PIN" evidence="1">
    <location>
        <begin position="2"/>
        <end position="109"/>
    </location>
</feature>
<dbReference type="EMBL" id="MFSP01000142">
    <property type="protein sequence ID" value="OGI64085.1"/>
    <property type="molecule type" value="Genomic_DNA"/>
</dbReference>
<dbReference type="NCBIfam" id="TIGR00305">
    <property type="entry name" value="putative toxin-antitoxin system toxin component, PIN family"/>
    <property type="match status" value="1"/>
</dbReference>
<organism evidence="2 3">
    <name type="scientific">Candidatus Muproteobacteria bacterium RBG_16_60_9</name>
    <dbReference type="NCBI Taxonomy" id="1817755"/>
    <lineage>
        <taxon>Bacteria</taxon>
        <taxon>Pseudomonadati</taxon>
        <taxon>Pseudomonadota</taxon>
        <taxon>Candidatus Muproteobacteria</taxon>
    </lineage>
</organism>
<gene>
    <name evidence="2" type="ORF">A2W18_07310</name>
</gene>
<dbReference type="InterPro" id="IPR002716">
    <property type="entry name" value="PIN_dom"/>
</dbReference>
<dbReference type="PANTHER" id="PTHR34610">
    <property type="entry name" value="SSL7007 PROTEIN"/>
    <property type="match status" value="1"/>
</dbReference>
<accession>A0A1F6V381</accession>
<reference evidence="2 3" key="1">
    <citation type="journal article" date="2016" name="Nat. Commun.">
        <title>Thousands of microbial genomes shed light on interconnected biogeochemical processes in an aquifer system.</title>
        <authorList>
            <person name="Anantharaman K."/>
            <person name="Brown C.T."/>
            <person name="Hug L.A."/>
            <person name="Sharon I."/>
            <person name="Castelle C.J."/>
            <person name="Probst A.J."/>
            <person name="Thomas B.C."/>
            <person name="Singh A."/>
            <person name="Wilkins M.J."/>
            <person name="Karaoz U."/>
            <person name="Brodie E.L."/>
            <person name="Williams K.H."/>
            <person name="Hubbard S.S."/>
            <person name="Banfield J.F."/>
        </authorList>
    </citation>
    <scope>NUCLEOTIDE SEQUENCE [LARGE SCALE GENOMIC DNA]</scope>
</reference>
<dbReference type="InterPro" id="IPR029060">
    <property type="entry name" value="PIN-like_dom_sf"/>
</dbReference>
<name>A0A1F6V381_9PROT</name>
<evidence type="ECO:0000259" key="1">
    <source>
        <dbReference type="Pfam" id="PF13470"/>
    </source>
</evidence>
<dbReference type="Proteomes" id="UP000179076">
    <property type="component" value="Unassembled WGS sequence"/>
</dbReference>
<dbReference type="Pfam" id="PF13470">
    <property type="entry name" value="PIN_3"/>
    <property type="match status" value="1"/>
</dbReference>
<dbReference type="PANTHER" id="PTHR34610:SF3">
    <property type="entry name" value="SSL7007 PROTEIN"/>
    <property type="match status" value="1"/>
</dbReference>
<protein>
    <submittedName>
        <fullName evidence="2">Putative toxin-antitoxin system toxin component, PIN family</fullName>
    </submittedName>
</protein>
<dbReference type="Gene3D" id="3.40.50.1010">
    <property type="entry name" value="5'-nuclease"/>
    <property type="match status" value="1"/>
</dbReference>
<evidence type="ECO:0000313" key="3">
    <source>
        <dbReference type="Proteomes" id="UP000179076"/>
    </source>
</evidence>
<dbReference type="InterPro" id="IPR002850">
    <property type="entry name" value="PIN_toxin-like"/>
</dbReference>